<dbReference type="PANTHER" id="PTHR11576:SF2">
    <property type="entry name" value="ZONA PELLUCIDA SPERM-BINDING PROTEIN 3"/>
    <property type="match status" value="1"/>
</dbReference>
<dbReference type="InterPro" id="IPR001507">
    <property type="entry name" value="ZP_dom"/>
</dbReference>
<dbReference type="PROSITE" id="PS51034">
    <property type="entry name" value="ZP_2"/>
    <property type="match status" value="1"/>
</dbReference>
<dbReference type="EMBL" id="VEVO01000026">
    <property type="protein sequence ID" value="KAF0022470.1"/>
    <property type="molecule type" value="Genomic_DNA"/>
</dbReference>
<sequence length="234" mass="25936">MFHSDPPSTPQLRSSARNQASLGVVFYCYFLHRAMGSSQLIVFGFVLVCVRLSDARFLSMSEPIYWGVEAQKPAAAVEPERGHSGAFVQEAGRLQVEQLQPTVNALSWSFPADPVDPVIRPPPKFEWPQRVTSKRVAVRCGESRVQVEVSQDLLGLGKLIKPEDTMLGGCSATDVDKLSHVLVFESELHGCDSKLVMTDNAFIYAFTLVYNPKVLSGIIRSQRVVIGVECHYPR</sequence>
<dbReference type="AlphaFoldDB" id="A0A6A4RSY1"/>
<proteinExistence type="predicted"/>
<gene>
    <name evidence="2" type="ORF">F2P81_025283</name>
</gene>
<evidence type="ECO:0000313" key="3">
    <source>
        <dbReference type="Proteomes" id="UP000438429"/>
    </source>
</evidence>
<dbReference type="GO" id="GO:0032190">
    <property type="term" value="F:acrosin binding"/>
    <property type="evidence" value="ECO:0007669"/>
    <property type="project" value="TreeGrafter"/>
</dbReference>
<accession>A0A6A4RSY1</accession>
<dbReference type="PANTHER" id="PTHR11576">
    <property type="entry name" value="ZONA PELLUCIDA SPERM-BINDING PROTEIN 3"/>
    <property type="match status" value="1"/>
</dbReference>
<comment type="caution">
    <text evidence="2">The sequence shown here is derived from an EMBL/GenBank/DDBJ whole genome shotgun (WGS) entry which is preliminary data.</text>
</comment>
<dbReference type="InterPro" id="IPR055356">
    <property type="entry name" value="ZP-N"/>
</dbReference>
<organism evidence="2 3">
    <name type="scientific">Scophthalmus maximus</name>
    <name type="common">Turbot</name>
    <name type="synonym">Psetta maxima</name>
    <dbReference type="NCBI Taxonomy" id="52904"/>
    <lineage>
        <taxon>Eukaryota</taxon>
        <taxon>Metazoa</taxon>
        <taxon>Chordata</taxon>
        <taxon>Craniata</taxon>
        <taxon>Vertebrata</taxon>
        <taxon>Euteleostomi</taxon>
        <taxon>Actinopterygii</taxon>
        <taxon>Neopterygii</taxon>
        <taxon>Teleostei</taxon>
        <taxon>Neoteleostei</taxon>
        <taxon>Acanthomorphata</taxon>
        <taxon>Carangaria</taxon>
        <taxon>Pleuronectiformes</taxon>
        <taxon>Pleuronectoidei</taxon>
        <taxon>Scophthalmidae</taxon>
        <taxon>Scophthalmus</taxon>
    </lineage>
</organism>
<dbReference type="Gene3D" id="2.60.40.3210">
    <property type="entry name" value="Zona pellucida, ZP-N domain"/>
    <property type="match status" value="1"/>
</dbReference>
<evidence type="ECO:0000259" key="1">
    <source>
        <dbReference type="PROSITE" id="PS51034"/>
    </source>
</evidence>
<evidence type="ECO:0000313" key="2">
    <source>
        <dbReference type="EMBL" id="KAF0022470.1"/>
    </source>
</evidence>
<feature type="domain" description="ZP" evidence="1">
    <location>
        <begin position="139"/>
        <end position="234"/>
    </location>
</feature>
<dbReference type="Pfam" id="PF23344">
    <property type="entry name" value="ZP-N"/>
    <property type="match status" value="1"/>
</dbReference>
<dbReference type="GO" id="GO:0035803">
    <property type="term" value="P:egg coat formation"/>
    <property type="evidence" value="ECO:0007669"/>
    <property type="project" value="TreeGrafter"/>
</dbReference>
<protein>
    <recommendedName>
        <fullName evidence="1">ZP domain-containing protein</fullName>
    </recommendedName>
</protein>
<dbReference type="FunFam" id="2.60.40.3210:FF:000001">
    <property type="entry name" value="Zona pellucida sperm-binding protein 3"/>
    <property type="match status" value="1"/>
</dbReference>
<reference evidence="2 3" key="1">
    <citation type="submission" date="2019-06" db="EMBL/GenBank/DDBJ databases">
        <title>Draft genomes of female and male turbot (Scophthalmus maximus).</title>
        <authorList>
            <person name="Xu H."/>
            <person name="Xu X.-W."/>
            <person name="Shao C."/>
            <person name="Chen S."/>
        </authorList>
    </citation>
    <scope>NUCLEOTIDE SEQUENCE [LARGE SCALE GENOMIC DNA]</scope>
    <source>
        <strain evidence="2">Ysfricsl-2016a</strain>
        <tissue evidence="2">Blood</tissue>
    </source>
</reference>
<dbReference type="GO" id="GO:2000344">
    <property type="term" value="P:positive regulation of acrosome reaction"/>
    <property type="evidence" value="ECO:0007669"/>
    <property type="project" value="TreeGrafter"/>
</dbReference>
<dbReference type="Proteomes" id="UP000438429">
    <property type="component" value="Unassembled WGS sequence"/>
</dbReference>
<dbReference type="GO" id="GO:0031012">
    <property type="term" value="C:extracellular matrix"/>
    <property type="evidence" value="ECO:0007669"/>
    <property type="project" value="TreeGrafter"/>
</dbReference>
<name>A0A6A4RSY1_SCOMX</name>
<dbReference type="GO" id="GO:0007339">
    <property type="term" value="P:binding of sperm to zona pellucida"/>
    <property type="evidence" value="ECO:0007669"/>
    <property type="project" value="TreeGrafter"/>
</dbReference>